<proteinExistence type="predicted"/>
<name>A0A8J9YXN5_BRALA</name>
<dbReference type="Proteomes" id="UP000838412">
    <property type="component" value="Chromosome 13"/>
</dbReference>
<dbReference type="AlphaFoldDB" id="A0A8J9YXN5"/>
<evidence type="ECO:0000313" key="3">
    <source>
        <dbReference type="EMBL" id="CAH1243499.1"/>
    </source>
</evidence>
<evidence type="ECO:0000256" key="2">
    <source>
        <dbReference type="SAM" id="SignalP"/>
    </source>
</evidence>
<keyword evidence="4" id="KW-1185">Reference proteome</keyword>
<sequence length="237" mass="26046">MWTSGGQVLSLVLTAVAVTLVPSADCSAPPPEIQDEVNQCMLTLGLHKVIPHISSVKMAWDFCMAKVARAQSDSFKRTAKNGRQNAYPQQSSYHQQQSPYSNSQQSSFPQQSSQAAYMSNAISPYDDSGEANKQFDPKTYDGAIEECSEKSFLAGKCVEMTDWLVNMVNTVAPQPPPPPPPPKCVADFAHCGYCECNCCSGKCELSWLLWEASVCVPENKCSFSRVTKCVNQKKINR</sequence>
<feature type="chain" id="PRO_5035438573" evidence="2">
    <location>
        <begin position="27"/>
        <end position="237"/>
    </location>
</feature>
<feature type="signal peptide" evidence="2">
    <location>
        <begin position="1"/>
        <end position="26"/>
    </location>
</feature>
<evidence type="ECO:0000256" key="1">
    <source>
        <dbReference type="SAM" id="MobiDB-lite"/>
    </source>
</evidence>
<organism evidence="3 4">
    <name type="scientific">Branchiostoma lanceolatum</name>
    <name type="common">Common lancelet</name>
    <name type="synonym">Amphioxus lanceolatum</name>
    <dbReference type="NCBI Taxonomy" id="7740"/>
    <lineage>
        <taxon>Eukaryota</taxon>
        <taxon>Metazoa</taxon>
        <taxon>Chordata</taxon>
        <taxon>Cephalochordata</taxon>
        <taxon>Leptocardii</taxon>
        <taxon>Amphioxiformes</taxon>
        <taxon>Branchiostomatidae</taxon>
        <taxon>Branchiostoma</taxon>
    </lineage>
</organism>
<feature type="region of interest" description="Disordered" evidence="1">
    <location>
        <begin position="76"/>
        <end position="109"/>
    </location>
</feature>
<gene>
    <name evidence="3" type="primary">Hypp7102</name>
    <name evidence="3" type="ORF">BLAG_LOCUS6452</name>
</gene>
<reference evidence="3" key="1">
    <citation type="submission" date="2022-01" db="EMBL/GenBank/DDBJ databases">
        <authorList>
            <person name="Braso-Vives M."/>
        </authorList>
    </citation>
    <scope>NUCLEOTIDE SEQUENCE</scope>
</reference>
<keyword evidence="2" id="KW-0732">Signal</keyword>
<protein>
    <submittedName>
        <fullName evidence="3">Hypp7102 protein</fullName>
    </submittedName>
</protein>
<dbReference type="OrthoDB" id="10040169at2759"/>
<dbReference type="EMBL" id="OV696698">
    <property type="protein sequence ID" value="CAH1243499.1"/>
    <property type="molecule type" value="Genomic_DNA"/>
</dbReference>
<accession>A0A8J9YXN5</accession>
<feature type="compositionally biased region" description="Low complexity" evidence="1">
    <location>
        <begin position="87"/>
        <end position="109"/>
    </location>
</feature>
<evidence type="ECO:0000313" key="4">
    <source>
        <dbReference type="Proteomes" id="UP000838412"/>
    </source>
</evidence>